<dbReference type="EMBL" id="CP144700">
    <property type="protein sequence ID" value="WVZ22094.1"/>
    <property type="molecule type" value="Genomic_DNA"/>
</dbReference>
<gene>
    <name evidence="2" type="ORF">V8G54_000638</name>
</gene>
<organism evidence="2 3">
    <name type="scientific">Vigna mungo</name>
    <name type="common">Black gram</name>
    <name type="synonym">Phaseolus mungo</name>
    <dbReference type="NCBI Taxonomy" id="3915"/>
    <lineage>
        <taxon>Eukaryota</taxon>
        <taxon>Viridiplantae</taxon>
        <taxon>Streptophyta</taxon>
        <taxon>Embryophyta</taxon>
        <taxon>Tracheophyta</taxon>
        <taxon>Spermatophyta</taxon>
        <taxon>Magnoliopsida</taxon>
        <taxon>eudicotyledons</taxon>
        <taxon>Gunneridae</taxon>
        <taxon>Pentapetalae</taxon>
        <taxon>rosids</taxon>
        <taxon>fabids</taxon>
        <taxon>Fabales</taxon>
        <taxon>Fabaceae</taxon>
        <taxon>Papilionoideae</taxon>
        <taxon>50 kb inversion clade</taxon>
        <taxon>NPAAA clade</taxon>
        <taxon>indigoferoid/millettioid clade</taxon>
        <taxon>Phaseoleae</taxon>
        <taxon>Vigna</taxon>
    </lineage>
</organism>
<proteinExistence type="predicted"/>
<feature type="compositionally biased region" description="Polar residues" evidence="1">
    <location>
        <begin position="42"/>
        <end position="54"/>
    </location>
</feature>
<dbReference type="Proteomes" id="UP001374535">
    <property type="component" value="Chromosome 1"/>
</dbReference>
<dbReference type="AlphaFoldDB" id="A0AAQ3P5Q0"/>
<accession>A0AAQ3P5Q0</accession>
<sequence length="107" mass="11878">MSISSSVFEFQKAERSTQRVPVRPFSKPAPSKWDDAQKWIASPTSNRPKTVQAQGQGGHVGSRKVGSLGYGSRQPSMKLALASTIRLLPSRMQQHLFLPLQLLGLYR</sequence>
<evidence type="ECO:0000313" key="3">
    <source>
        <dbReference type="Proteomes" id="UP001374535"/>
    </source>
</evidence>
<reference evidence="2 3" key="1">
    <citation type="journal article" date="2023" name="Life. Sci Alliance">
        <title>Evolutionary insights into 3D genome organization and epigenetic landscape of Vigna mungo.</title>
        <authorList>
            <person name="Junaid A."/>
            <person name="Singh B."/>
            <person name="Bhatia S."/>
        </authorList>
    </citation>
    <scope>NUCLEOTIDE SEQUENCE [LARGE SCALE GENOMIC DNA]</scope>
    <source>
        <strain evidence="2">Urdbean</strain>
    </source>
</reference>
<keyword evidence="3" id="KW-1185">Reference proteome</keyword>
<evidence type="ECO:0000313" key="2">
    <source>
        <dbReference type="EMBL" id="WVZ22094.1"/>
    </source>
</evidence>
<evidence type="ECO:0000256" key="1">
    <source>
        <dbReference type="SAM" id="MobiDB-lite"/>
    </source>
</evidence>
<name>A0AAQ3P5Q0_VIGMU</name>
<feature type="region of interest" description="Disordered" evidence="1">
    <location>
        <begin position="1"/>
        <end position="72"/>
    </location>
</feature>
<protein>
    <submittedName>
        <fullName evidence="2">Uncharacterized protein</fullName>
    </submittedName>
</protein>